<evidence type="ECO:0000313" key="3">
    <source>
        <dbReference type="Proteomes" id="UP000306740"/>
    </source>
</evidence>
<gene>
    <name evidence="2" type="ORF">FHE65_05075</name>
    <name evidence="1" type="ORF">FHE65_05345</name>
</gene>
<sequence>MTAQRPEAPTPKVDLRSLYRIRSDVLAGRPPEHQPRAVVRASWDRSKILGLTPDGTPPEPPVAAAEVEAERAASALRPMVDQLSDLLRGAVNSAGMLLAISSADARILWRAGSGPLRRHADDLGMVPGATWAEGNVGTNAIGTALVEGVPVGIHAAEHYAEDHLPWSCAAAPVRDPLSGDQVGVVDLSYRTPTVNPLALPHVVMAAQLAEAQLRQRYHDNADRLRTHAAPMLARLGGPALAVTRDGICAAAVGTDPPPRVELPREIEPGALWLPSLGNVVAEPVPDGWLLRLAEDGSDREPTTRVRLDLTRTPSLVEVTGPSGSWNHSLSPRHSEILLSLVRNPDGRSASELAADLFGDAARTVTVRAEMSRLRRTLGGVLGAMPYRVSENVAVDVDLPDDPAALIPGSAAPIVLSTREDLAAELQGRAEVTHRGRHRAY</sequence>
<name>A0A5C4MYR0_9ACTN</name>
<dbReference type="Gene3D" id="3.30.450.40">
    <property type="match status" value="1"/>
</dbReference>
<dbReference type="EMBL" id="VDFR01000022">
    <property type="protein sequence ID" value="TNC49652.1"/>
    <property type="molecule type" value="Genomic_DNA"/>
</dbReference>
<protein>
    <submittedName>
        <fullName evidence="2">GAF domain-containing protein</fullName>
    </submittedName>
</protein>
<evidence type="ECO:0000313" key="1">
    <source>
        <dbReference type="EMBL" id="TNC49506.1"/>
    </source>
</evidence>
<proteinExistence type="predicted"/>
<dbReference type="OrthoDB" id="3928741at2"/>
<comment type="caution">
    <text evidence="2">The sequence shown here is derived from an EMBL/GenBank/DDBJ whole genome shotgun (WGS) entry which is preliminary data.</text>
</comment>
<dbReference type="Proteomes" id="UP000306740">
    <property type="component" value="Unassembled WGS sequence"/>
</dbReference>
<reference evidence="2 3" key="1">
    <citation type="submission" date="2019-05" db="EMBL/GenBank/DDBJ databases">
        <title>Mumia sp. nov., isolated from the intestinal contents of plateau pika (Ochotona curzoniae) in the Qinghai-Tibet plateau of China.</title>
        <authorList>
            <person name="Tian Z."/>
        </authorList>
    </citation>
    <scope>NUCLEOTIDE SEQUENCE [LARGE SCALE GENOMIC DNA]</scope>
    <source>
        <strain evidence="3">527</strain>
        <strain evidence="2">Z527</strain>
    </source>
</reference>
<dbReference type="EMBL" id="VDFR01000023">
    <property type="protein sequence ID" value="TNC49506.1"/>
    <property type="molecule type" value="Genomic_DNA"/>
</dbReference>
<accession>A0A5C4MYR0</accession>
<dbReference type="InterPro" id="IPR029016">
    <property type="entry name" value="GAF-like_dom_sf"/>
</dbReference>
<dbReference type="RefSeq" id="WP_139105400.1">
    <property type="nucleotide sequence ID" value="NZ_VDFR01000022.1"/>
</dbReference>
<organism evidence="2 3">
    <name type="scientific">Mumia zhuanghuii</name>
    <dbReference type="NCBI Taxonomy" id="2585211"/>
    <lineage>
        <taxon>Bacteria</taxon>
        <taxon>Bacillati</taxon>
        <taxon>Actinomycetota</taxon>
        <taxon>Actinomycetes</taxon>
        <taxon>Propionibacteriales</taxon>
        <taxon>Nocardioidaceae</taxon>
        <taxon>Mumia</taxon>
    </lineage>
</organism>
<evidence type="ECO:0000313" key="2">
    <source>
        <dbReference type="EMBL" id="TNC49652.1"/>
    </source>
</evidence>
<dbReference type="AlphaFoldDB" id="A0A5C4MYR0"/>